<feature type="non-terminal residue" evidence="1">
    <location>
        <position position="19"/>
    </location>
</feature>
<proteinExistence type="predicted"/>
<evidence type="ECO:0000313" key="2">
    <source>
        <dbReference type="Proteomes" id="UP000234681"/>
    </source>
</evidence>
<name>A6KGQ1_RAT</name>
<organism evidence="1 2">
    <name type="scientific">Rattus norvegicus</name>
    <name type="common">Rat</name>
    <dbReference type="NCBI Taxonomy" id="10116"/>
    <lineage>
        <taxon>Eukaryota</taxon>
        <taxon>Metazoa</taxon>
        <taxon>Chordata</taxon>
        <taxon>Craniata</taxon>
        <taxon>Vertebrata</taxon>
        <taxon>Euteleostomi</taxon>
        <taxon>Mammalia</taxon>
        <taxon>Eutheria</taxon>
        <taxon>Euarchontoglires</taxon>
        <taxon>Glires</taxon>
        <taxon>Rodentia</taxon>
        <taxon>Myomorpha</taxon>
        <taxon>Muroidea</taxon>
        <taxon>Muridae</taxon>
        <taxon>Murinae</taxon>
        <taxon>Rattus</taxon>
    </lineage>
</organism>
<dbReference type="EMBL" id="CH474049">
    <property type="protein sequence ID" value="EDM14130.1"/>
    <property type="molecule type" value="Genomic_DNA"/>
</dbReference>
<dbReference type="AlphaFoldDB" id="A6KGQ1"/>
<protein>
    <submittedName>
        <fullName evidence="1">RCG64455</fullName>
    </submittedName>
</protein>
<gene>
    <name evidence="1" type="ORF">rCG_64455</name>
</gene>
<dbReference type="Proteomes" id="UP000234681">
    <property type="component" value="Chromosome 15"/>
</dbReference>
<accession>A6KGQ1</accession>
<feature type="non-terminal residue" evidence="1">
    <location>
        <position position="1"/>
    </location>
</feature>
<evidence type="ECO:0000313" key="1">
    <source>
        <dbReference type="EMBL" id="EDM14130.1"/>
    </source>
</evidence>
<sequence>NYNQGKLIFGQGTKLSIKP</sequence>
<reference evidence="1 2" key="1">
    <citation type="submission" date="2005-07" db="EMBL/GenBank/DDBJ databases">
        <authorList>
            <person name="Mural R.J."/>
            <person name="Li P.W."/>
            <person name="Adams M.D."/>
            <person name="Amanatides P.G."/>
            <person name="Baden-Tillson H."/>
            <person name="Barnstead M."/>
            <person name="Chin S.H."/>
            <person name="Dew I."/>
            <person name="Evans C.A."/>
            <person name="Ferriera S."/>
            <person name="Flanigan M."/>
            <person name="Fosler C."/>
            <person name="Glodek A."/>
            <person name="Gu Z."/>
            <person name="Holt R.A."/>
            <person name="Jennings D."/>
            <person name="Kraft C.L."/>
            <person name="Lu F."/>
            <person name="Nguyen T."/>
            <person name="Nusskern D.R."/>
            <person name="Pfannkoch C.M."/>
            <person name="Sitter C."/>
            <person name="Sutton G.G."/>
            <person name="Venter J.C."/>
            <person name="Wang Z."/>
            <person name="Woodage T."/>
            <person name="Zheng X.H."/>
            <person name="Zhong F."/>
        </authorList>
    </citation>
    <scope>NUCLEOTIDE SEQUENCE [LARGE SCALE GENOMIC DNA]</scope>
    <source>
        <strain>BN</strain>
        <strain evidence="2">Sprague-Dawley</strain>
    </source>
</reference>